<dbReference type="RefSeq" id="XP_003876918.1">
    <property type="nucleotide sequence ID" value="XM_003876869.1"/>
</dbReference>
<organism evidence="1 2">
    <name type="scientific">Leishmania mexicana (strain MHOM/GT/2001/U1103)</name>
    <dbReference type="NCBI Taxonomy" id="929439"/>
    <lineage>
        <taxon>Eukaryota</taxon>
        <taxon>Discoba</taxon>
        <taxon>Euglenozoa</taxon>
        <taxon>Kinetoplastea</taxon>
        <taxon>Metakinetoplastina</taxon>
        <taxon>Trypanosomatida</taxon>
        <taxon>Trypanosomatidae</taxon>
        <taxon>Leishmaniinae</taxon>
        <taxon>Leishmania</taxon>
    </lineage>
</organism>
<sequence length="252" mass="26898">MIAWTRHHHARCASLLRYGGEVVHFSADAQSGLVRLVACLCDSTAAASSGAGVAAVRDEEKKLWSQEACRAQCVPFSSKQVFVSAAPLSADTIQDEEVLEATAACIFPCYISCGCPVVVQVSPGHHNSNPSEADAKSVSCAPPSVQVRRLYVHTPARSKQGTHDAHTASYYARLPDASFQCWQEHSKVVDGILDACKGQPDSRFHKRFMGLSSFDVEVLELLNLTKTLGCATGDSGTASVDSARNTCGEVAL</sequence>
<proteinExistence type="predicted"/>
<dbReference type="KEGG" id="lmi:LMXM_28_0822"/>
<dbReference type="GeneID" id="13450421"/>
<gene>
    <name evidence="1" type="ORF">LMXM_28_0822</name>
</gene>
<dbReference type="OrthoDB" id="262576at2759"/>
<dbReference type="EMBL" id="FR799581">
    <property type="protein sequence ID" value="CBZ28447.1"/>
    <property type="molecule type" value="Genomic_DNA"/>
</dbReference>
<evidence type="ECO:0000313" key="1">
    <source>
        <dbReference type="EMBL" id="CBZ28447.1"/>
    </source>
</evidence>
<evidence type="ECO:0000313" key="2">
    <source>
        <dbReference type="Proteomes" id="UP000007259"/>
    </source>
</evidence>
<reference evidence="1 2" key="1">
    <citation type="journal article" date="2011" name="Genome Res.">
        <title>Chromosome and gene copy number variation allow major structural change between species and strains of Leishmania.</title>
        <authorList>
            <person name="Rogers M.B."/>
            <person name="Hilley J.D."/>
            <person name="Dickens N.J."/>
            <person name="Wilkes J."/>
            <person name="Bates P.A."/>
            <person name="Depledge D.P."/>
            <person name="Harris D."/>
            <person name="Her Y."/>
            <person name="Herzyk P."/>
            <person name="Imamura H."/>
            <person name="Otto T.D."/>
            <person name="Sanders M."/>
            <person name="Seeger K."/>
            <person name="Dujardin J.C."/>
            <person name="Berriman M."/>
            <person name="Smith D.F."/>
            <person name="Hertz-Fowler C."/>
            <person name="Mottram J.C."/>
        </authorList>
    </citation>
    <scope>NUCLEOTIDE SEQUENCE [LARGE SCALE GENOMIC DNA]</scope>
    <source>
        <strain evidence="1 2">MHOM/GT/2001/U1103</strain>
    </source>
</reference>
<dbReference type="VEuPathDB" id="TriTrypDB:LmxM.28.0822"/>
<dbReference type="Proteomes" id="UP000007259">
    <property type="component" value="Chromosome 28"/>
</dbReference>
<protein>
    <submittedName>
        <fullName evidence="1">Uncharacterized protein</fullName>
    </submittedName>
</protein>
<dbReference type="OMA" id="FPCYISC"/>
<dbReference type="PhylomeDB" id="E9AZP6"/>
<dbReference type="AlphaFoldDB" id="E9AZP6"/>
<name>E9AZP6_LEIMU</name>
<accession>E9AZP6</accession>
<keyword evidence="2" id="KW-1185">Reference proteome</keyword>